<evidence type="ECO:0000313" key="11">
    <source>
        <dbReference type="Proteomes" id="UP000236161"/>
    </source>
</evidence>
<keyword evidence="6" id="KW-0547">Nucleotide-binding</keyword>
<keyword evidence="5" id="KW-0808">Transferase</keyword>
<name>A0A2H9ZZD0_9ASPA</name>
<keyword evidence="11" id="KW-1185">Reference proteome</keyword>
<dbReference type="UniPathway" id="UPA00359">
    <property type="reaction ID" value="UER00482"/>
</dbReference>
<evidence type="ECO:0000256" key="6">
    <source>
        <dbReference type="ARBA" id="ARBA00022741"/>
    </source>
</evidence>
<dbReference type="GO" id="GO:0005524">
    <property type="term" value="F:ATP binding"/>
    <property type="evidence" value="ECO:0007669"/>
    <property type="project" value="UniProtKB-KW"/>
</dbReference>
<keyword evidence="3" id="KW-0444">Lipid biosynthesis</keyword>
<organism evidence="10 11">
    <name type="scientific">Apostasia shenzhenica</name>
    <dbReference type="NCBI Taxonomy" id="1088818"/>
    <lineage>
        <taxon>Eukaryota</taxon>
        <taxon>Viridiplantae</taxon>
        <taxon>Streptophyta</taxon>
        <taxon>Embryophyta</taxon>
        <taxon>Tracheophyta</taxon>
        <taxon>Spermatophyta</taxon>
        <taxon>Magnoliopsida</taxon>
        <taxon>Liliopsida</taxon>
        <taxon>Asparagales</taxon>
        <taxon>Orchidaceae</taxon>
        <taxon>Apostasioideae</taxon>
        <taxon>Apostasia</taxon>
    </lineage>
</organism>
<evidence type="ECO:0000256" key="5">
    <source>
        <dbReference type="ARBA" id="ARBA00022679"/>
    </source>
</evidence>
<dbReference type="EMBL" id="KZ452270">
    <property type="protein sequence ID" value="PKA48653.1"/>
    <property type="molecule type" value="Genomic_DNA"/>
</dbReference>
<keyword evidence="7 10" id="KW-0418">Kinase</keyword>
<dbReference type="EC" id="2.7.1.130" evidence="2"/>
<evidence type="ECO:0000256" key="7">
    <source>
        <dbReference type="ARBA" id="ARBA00022777"/>
    </source>
</evidence>
<protein>
    <recommendedName>
        <fullName evidence="2">tetraacyldisaccharide 4'-kinase</fullName>
        <ecNumber evidence="2">2.7.1.130</ecNumber>
    </recommendedName>
</protein>
<reference evidence="10 11" key="1">
    <citation type="journal article" date="2017" name="Nature">
        <title>The Apostasia genome and the evolution of orchids.</title>
        <authorList>
            <person name="Zhang G.Q."/>
            <person name="Liu K.W."/>
            <person name="Li Z."/>
            <person name="Lohaus R."/>
            <person name="Hsiao Y.Y."/>
            <person name="Niu S.C."/>
            <person name="Wang J.Y."/>
            <person name="Lin Y.C."/>
            <person name="Xu Q."/>
            <person name="Chen L.J."/>
            <person name="Yoshida K."/>
            <person name="Fujiwara S."/>
            <person name="Wang Z.W."/>
            <person name="Zhang Y.Q."/>
            <person name="Mitsuda N."/>
            <person name="Wang M."/>
            <person name="Liu G.H."/>
            <person name="Pecoraro L."/>
            <person name="Huang H.X."/>
            <person name="Xiao X.J."/>
            <person name="Lin M."/>
            <person name="Wu X.Y."/>
            <person name="Wu W.L."/>
            <person name="Chen Y.Y."/>
            <person name="Chang S.B."/>
            <person name="Sakamoto S."/>
            <person name="Ohme-Takagi M."/>
            <person name="Yagi M."/>
            <person name="Zeng S.J."/>
            <person name="Shen C.Y."/>
            <person name="Yeh C.M."/>
            <person name="Luo Y.B."/>
            <person name="Tsai W.C."/>
            <person name="Van de Peer Y."/>
            <person name="Liu Z.J."/>
        </authorList>
    </citation>
    <scope>NUCLEOTIDE SEQUENCE [LARGE SCALE GENOMIC DNA]</scope>
    <source>
        <strain evidence="11">cv. Shenzhen</strain>
        <tissue evidence="10">Stem</tissue>
    </source>
</reference>
<dbReference type="OrthoDB" id="10266567at2759"/>
<keyword evidence="4" id="KW-0441">Lipid A biosynthesis</keyword>
<evidence type="ECO:0000313" key="10">
    <source>
        <dbReference type="EMBL" id="PKA48653.1"/>
    </source>
</evidence>
<keyword evidence="9" id="KW-0443">Lipid metabolism</keyword>
<proteinExistence type="predicted"/>
<dbReference type="STRING" id="1088818.A0A2H9ZZD0"/>
<dbReference type="PANTHER" id="PTHR42724">
    <property type="entry name" value="TETRAACYLDISACCHARIDE 4'-KINASE"/>
    <property type="match status" value="1"/>
</dbReference>
<evidence type="ECO:0000256" key="4">
    <source>
        <dbReference type="ARBA" id="ARBA00022556"/>
    </source>
</evidence>
<dbReference type="GO" id="GO:0016020">
    <property type="term" value="C:membrane"/>
    <property type="evidence" value="ECO:0007669"/>
    <property type="project" value="GOC"/>
</dbReference>
<dbReference type="AlphaFoldDB" id="A0A2H9ZZD0"/>
<dbReference type="PANTHER" id="PTHR42724:SF1">
    <property type="entry name" value="TETRAACYLDISACCHARIDE 4'-KINASE, MITOCHONDRIAL-RELATED"/>
    <property type="match status" value="1"/>
</dbReference>
<evidence type="ECO:0000256" key="1">
    <source>
        <dbReference type="ARBA" id="ARBA00004870"/>
    </source>
</evidence>
<dbReference type="GO" id="GO:0009029">
    <property type="term" value="F:lipid-A 4'-kinase activity"/>
    <property type="evidence" value="ECO:0007669"/>
    <property type="project" value="UniProtKB-EC"/>
</dbReference>
<evidence type="ECO:0000256" key="2">
    <source>
        <dbReference type="ARBA" id="ARBA00012071"/>
    </source>
</evidence>
<sequence length="294" mass="33293">MLQRHLLHTNAKVGVGVNRFGTASAMFDIYGCMDLSRPLYWEKLLSPHNFGPHCRDEKIGVVILDDGMQVNNIMVIGTLDCSLIVSADMVCNRQHLSLCRDVEIVMINGLAPWGNEHLIPRGSLREPLNALGRAHIGVILHADLVSIKELKDIVTTMRKFSPAIRVFFSSLAPLFFFEVKNPQAKLSLNMMIDKVILCVSAIGFPDAFIQSIKKDINLIRKRLKLLEDRFGLEVIVIITEKDYDRNPTILEKVDDFLIVVLCSSLQIMPFEDRTDEDFRMVLRKLLLCRSGFVA</sequence>
<comment type="pathway">
    <text evidence="1">Glycolipid biosynthesis; lipid IV(A) biosynthesis; lipid IV(A) from (3R)-3-hydroxytetradecanoyl-[acyl-carrier-protein] and UDP-N-acetyl-alpha-D-glucosamine: step 6/6.</text>
</comment>
<accession>A0A2H9ZZD0</accession>
<evidence type="ECO:0000256" key="3">
    <source>
        <dbReference type="ARBA" id="ARBA00022516"/>
    </source>
</evidence>
<keyword evidence="8" id="KW-0067">ATP-binding</keyword>
<dbReference type="Proteomes" id="UP000236161">
    <property type="component" value="Unassembled WGS sequence"/>
</dbReference>
<evidence type="ECO:0000256" key="9">
    <source>
        <dbReference type="ARBA" id="ARBA00023098"/>
    </source>
</evidence>
<dbReference type="InterPro" id="IPR003758">
    <property type="entry name" value="LpxK"/>
</dbReference>
<dbReference type="GO" id="GO:0009245">
    <property type="term" value="P:lipid A biosynthetic process"/>
    <property type="evidence" value="ECO:0007669"/>
    <property type="project" value="UniProtKB-KW"/>
</dbReference>
<dbReference type="Pfam" id="PF02606">
    <property type="entry name" value="LpxK"/>
    <property type="match status" value="1"/>
</dbReference>
<evidence type="ECO:0000256" key="8">
    <source>
        <dbReference type="ARBA" id="ARBA00022840"/>
    </source>
</evidence>
<gene>
    <name evidence="10" type="primary">LPXK</name>
    <name evidence="10" type="ORF">AXF42_Ash018470</name>
</gene>